<protein>
    <recommendedName>
        <fullName evidence="2">HAT C-terminal dimerisation domain-containing protein</fullName>
    </recommendedName>
</protein>
<dbReference type="OrthoDB" id="5954038at2759"/>
<evidence type="ECO:0000313" key="5">
    <source>
        <dbReference type="Proteomes" id="UP000663829"/>
    </source>
</evidence>
<organism evidence="3 5">
    <name type="scientific">Didymodactylos carnosus</name>
    <dbReference type="NCBI Taxonomy" id="1234261"/>
    <lineage>
        <taxon>Eukaryota</taxon>
        <taxon>Metazoa</taxon>
        <taxon>Spiralia</taxon>
        <taxon>Gnathifera</taxon>
        <taxon>Rotifera</taxon>
        <taxon>Eurotatoria</taxon>
        <taxon>Bdelloidea</taxon>
        <taxon>Philodinida</taxon>
        <taxon>Philodinidae</taxon>
        <taxon>Didymodactylos</taxon>
    </lineage>
</organism>
<proteinExistence type="predicted"/>
<dbReference type="Proteomes" id="UP000663829">
    <property type="component" value="Unassembled WGS sequence"/>
</dbReference>
<dbReference type="PANTHER" id="PTHR37162:SF11">
    <property type="match status" value="1"/>
</dbReference>
<dbReference type="AlphaFoldDB" id="A0A815K855"/>
<dbReference type="EMBL" id="CAJOBC010082457">
    <property type="protein sequence ID" value="CAF4286659.1"/>
    <property type="molecule type" value="Genomic_DNA"/>
</dbReference>
<dbReference type="Pfam" id="PF05699">
    <property type="entry name" value="Dimer_Tnp_hAT"/>
    <property type="match status" value="1"/>
</dbReference>
<accession>A0A815K855</accession>
<dbReference type="InterPro" id="IPR008906">
    <property type="entry name" value="HATC_C_dom"/>
</dbReference>
<feature type="non-terminal residue" evidence="3">
    <location>
        <position position="1"/>
    </location>
</feature>
<name>A0A815K855_9BILA</name>
<dbReference type="PANTHER" id="PTHR37162">
    <property type="entry name" value="HAT FAMILY DIMERISATION DOMAINCONTAINING PROTEIN-RELATED"/>
    <property type="match status" value="1"/>
</dbReference>
<sequence length="656" mass="75696">VKTWLKQGGTETTFQCRLCRTGDRDCANQGWAAIQQHMNTKGHLTNMKSLKQNSTFVFESSKTTAFASDAVPRTTQLILDNVRKSEMLNFDEQVTKAEIVWALTASQRGYSYNSCDELGDVFRTMFPDSKIAEQFSIQSKKMSYDMSHGLGPYFHRRLIEDLKRNEKFVLCFDEQINHQNNKQLDLLVKYWCHDKGLVVTRYYKSVLLGHAQANVLQNVIIDSFKTDGLDLKCLLMLGRDNPSVNISLENLIDQLMKKLGSCISSTGWHVENICTEIYSWFKRSPARKEDLVRVTNEYNDLVESTLLYFVITRGILLGKVIARVLTLWEALNEYFLVFLPSNQKVQIRDNDRYDPIKSNLTSSVAKIRLQFVLFLSDGDLLDLDFKLNEKQLNNTHIRIGEGARKLLTELTQQQREKFFEDVKKMYHGIAQYFKLNLPLKNSFLRDVQILHPLLQSVQTTDQINRIARAVPCLLNDSEIDRLRDEWLAYSIGDIDEKWSIKEQKKDSAGNNHIVYQRIDYYWNHIFAIITTDGRAKYPILAKLIKNILIIPHGNADVERGFSINENIVTENRSLLSESSINGLRSSYDAVKFAGRGSSHKVPVNKEMIQAVQKSSSLYKEELAKVKAAMERMENEKKERGNAEEINKQILKEDNYY</sequence>
<evidence type="ECO:0000256" key="1">
    <source>
        <dbReference type="SAM" id="MobiDB-lite"/>
    </source>
</evidence>
<reference evidence="3" key="1">
    <citation type="submission" date="2021-02" db="EMBL/GenBank/DDBJ databases">
        <authorList>
            <person name="Nowell W R."/>
        </authorList>
    </citation>
    <scope>NUCLEOTIDE SEQUENCE</scope>
</reference>
<evidence type="ECO:0000313" key="3">
    <source>
        <dbReference type="EMBL" id="CAF1392159.1"/>
    </source>
</evidence>
<comment type="caution">
    <text evidence="3">The sequence shown here is derived from an EMBL/GenBank/DDBJ whole genome shotgun (WGS) entry which is preliminary data.</text>
</comment>
<gene>
    <name evidence="3" type="ORF">GPM918_LOCUS32850</name>
    <name evidence="4" type="ORF">SRO942_LOCUS33523</name>
</gene>
<dbReference type="Proteomes" id="UP000681722">
    <property type="component" value="Unassembled WGS sequence"/>
</dbReference>
<evidence type="ECO:0000313" key="4">
    <source>
        <dbReference type="EMBL" id="CAF4286659.1"/>
    </source>
</evidence>
<dbReference type="EMBL" id="CAJNOQ010017048">
    <property type="protein sequence ID" value="CAF1392159.1"/>
    <property type="molecule type" value="Genomic_DNA"/>
</dbReference>
<keyword evidence="5" id="KW-1185">Reference proteome</keyword>
<dbReference type="GO" id="GO:0046983">
    <property type="term" value="F:protein dimerization activity"/>
    <property type="evidence" value="ECO:0007669"/>
    <property type="project" value="InterPro"/>
</dbReference>
<evidence type="ECO:0000259" key="2">
    <source>
        <dbReference type="Pfam" id="PF05699"/>
    </source>
</evidence>
<feature type="domain" description="HAT C-terminal dimerisation" evidence="2">
    <location>
        <begin position="535"/>
        <end position="581"/>
    </location>
</feature>
<feature type="region of interest" description="Disordered" evidence="1">
    <location>
        <begin position="633"/>
        <end position="656"/>
    </location>
</feature>
<dbReference type="InterPro" id="IPR012337">
    <property type="entry name" value="RNaseH-like_sf"/>
</dbReference>
<dbReference type="SUPFAM" id="SSF53098">
    <property type="entry name" value="Ribonuclease H-like"/>
    <property type="match status" value="1"/>
</dbReference>